<dbReference type="PANTHER" id="PTHR31286">
    <property type="entry name" value="GLYCINE-RICH CELL WALL STRUCTURAL PROTEIN 1.8-LIKE"/>
    <property type="match status" value="1"/>
</dbReference>
<proteinExistence type="predicted"/>
<evidence type="ECO:0000313" key="2">
    <source>
        <dbReference type="EnsemblPlants" id="cds.evm.model.07.1312"/>
    </source>
</evidence>
<dbReference type="EMBL" id="UZAU01000661">
    <property type="status" value="NOT_ANNOTATED_CDS"/>
    <property type="molecule type" value="Genomic_DNA"/>
</dbReference>
<dbReference type="EnsemblPlants" id="evm.model.07.1312">
    <property type="protein sequence ID" value="cds.evm.model.07.1312"/>
    <property type="gene ID" value="evm.TU.07.1312"/>
</dbReference>
<accession>A0A803Q255</accession>
<dbReference type="Proteomes" id="UP000596661">
    <property type="component" value="Chromosome 7"/>
</dbReference>
<dbReference type="AlphaFoldDB" id="A0A803Q255"/>
<evidence type="ECO:0000313" key="3">
    <source>
        <dbReference type="Proteomes" id="UP000596661"/>
    </source>
</evidence>
<evidence type="ECO:0008006" key="4">
    <source>
        <dbReference type="Google" id="ProtNLM"/>
    </source>
</evidence>
<dbReference type="Gramene" id="evm.model.07.1312">
    <property type="protein sequence ID" value="cds.evm.model.07.1312"/>
    <property type="gene ID" value="evm.TU.07.1312"/>
</dbReference>
<dbReference type="InterPro" id="IPR040256">
    <property type="entry name" value="At4g02000-like"/>
</dbReference>
<evidence type="ECO:0000256" key="1">
    <source>
        <dbReference type="SAM" id="MobiDB-lite"/>
    </source>
</evidence>
<dbReference type="PANTHER" id="PTHR31286:SF165">
    <property type="entry name" value="DUF4283 DOMAIN-CONTAINING PROTEIN"/>
    <property type="match status" value="1"/>
</dbReference>
<protein>
    <recommendedName>
        <fullName evidence="4">DUF4283 domain-containing protein</fullName>
    </recommendedName>
</protein>
<feature type="region of interest" description="Disordered" evidence="1">
    <location>
        <begin position="126"/>
        <end position="151"/>
    </location>
</feature>
<sequence>MKPWDPNTNFKKQDIHIVLIWVHLEDLELKYWGQRSLFKIIGQVGKPFIVDEVTKDRDRLNYPRVLIEVTMNQALPDIIEFEDEVGENTQVGVHYEWKPITCKHCFGLGHSTDDCRKKSEPKKEWVVKEDKRKNAKAKAQHKPDKDGFQRITKGWNTKDTIIRDVTCTDKKQFPSIGGE</sequence>
<keyword evidence="3" id="KW-1185">Reference proteome</keyword>
<organism evidence="2 3">
    <name type="scientific">Cannabis sativa</name>
    <name type="common">Hemp</name>
    <name type="synonym">Marijuana</name>
    <dbReference type="NCBI Taxonomy" id="3483"/>
    <lineage>
        <taxon>Eukaryota</taxon>
        <taxon>Viridiplantae</taxon>
        <taxon>Streptophyta</taxon>
        <taxon>Embryophyta</taxon>
        <taxon>Tracheophyta</taxon>
        <taxon>Spermatophyta</taxon>
        <taxon>Magnoliopsida</taxon>
        <taxon>eudicotyledons</taxon>
        <taxon>Gunneridae</taxon>
        <taxon>Pentapetalae</taxon>
        <taxon>rosids</taxon>
        <taxon>fabids</taxon>
        <taxon>Rosales</taxon>
        <taxon>Cannabaceae</taxon>
        <taxon>Cannabis</taxon>
    </lineage>
</organism>
<dbReference type="OMA" id="WIILIMC"/>
<reference evidence="2" key="1">
    <citation type="submission" date="2018-11" db="EMBL/GenBank/DDBJ databases">
        <authorList>
            <person name="Grassa J C."/>
        </authorList>
    </citation>
    <scope>NUCLEOTIDE SEQUENCE [LARGE SCALE GENOMIC DNA]</scope>
</reference>
<name>A0A803Q255_CANSA</name>
<reference evidence="2" key="2">
    <citation type="submission" date="2021-03" db="UniProtKB">
        <authorList>
            <consortium name="EnsemblPlants"/>
        </authorList>
    </citation>
    <scope>IDENTIFICATION</scope>
</reference>